<dbReference type="EMBL" id="HG793139">
    <property type="protein sequence ID" value="CRL21704.1"/>
    <property type="molecule type" value="Genomic_DNA"/>
</dbReference>
<dbReference type="InterPro" id="IPR001841">
    <property type="entry name" value="Znf_RING"/>
</dbReference>
<dbReference type="UniPathway" id="UPA00143"/>
<evidence type="ECO:0000256" key="3">
    <source>
        <dbReference type="ARBA" id="ARBA00022771"/>
    </source>
</evidence>
<sequence>MADDSMPREEIIGVVIGAVALFSLISMIPVMIMWHHRRRTAMQAMAETRVLPPVYQVQLQNVLGQPVSVDRWLEEQNVPANAQQYGQDTCPICLSALSSSPYLACPDPAILAHGQHNHNPTTRPDPRCSCGAQHSPPDSEVLVLNRCKHAFHLDCLKSWFEYRRYKCPICQASYSPEEETRG</sequence>
<dbReference type="Proteomes" id="UP000053732">
    <property type="component" value="Unassembled WGS sequence"/>
</dbReference>
<keyword evidence="7" id="KW-0812">Transmembrane</keyword>
<feature type="domain" description="RING-type" evidence="8">
    <location>
        <begin position="130"/>
        <end position="171"/>
    </location>
</feature>
<dbReference type="PANTHER" id="PTHR45676:SF41">
    <property type="entry name" value="RING-H2 FINGER PROTEIN ATL66"/>
    <property type="match status" value="1"/>
</dbReference>
<evidence type="ECO:0000256" key="4">
    <source>
        <dbReference type="ARBA" id="ARBA00022786"/>
    </source>
</evidence>
<dbReference type="InterPro" id="IPR013083">
    <property type="entry name" value="Znf_RING/FYVE/PHD"/>
</dbReference>
<dbReference type="GO" id="GO:0008270">
    <property type="term" value="F:zinc ion binding"/>
    <property type="evidence" value="ECO:0007669"/>
    <property type="project" value="UniProtKB-KW"/>
</dbReference>
<evidence type="ECO:0000313" key="9">
    <source>
        <dbReference type="EMBL" id="CRL21704.1"/>
    </source>
</evidence>
<keyword evidence="5" id="KW-0862">Zinc</keyword>
<evidence type="ECO:0000256" key="7">
    <source>
        <dbReference type="SAM" id="Phobius"/>
    </source>
</evidence>
<dbReference type="Pfam" id="PF12678">
    <property type="entry name" value="zf-rbx1"/>
    <property type="match status" value="1"/>
</dbReference>
<dbReference type="InterPro" id="IPR024766">
    <property type="entry name" value="Znf_RING_H2"/>
</dbReference>
<dbReference type="AlphaFoldDB" id="A0A0G4P5Z1"/>
<feature type="transmembrane region" description="Helical" evidence="7">
    <location>
        <begin position="12"/>
        <end position="34"/>
    </location>
</feature>
<keyword evidence="7" id="KW-1133">Transmembrane helix</keyword>
<evidence type="ECO:0000256" key="2">
    <source>
        <dbReference type="ARBA" id="ARBA00022723"/>
    </source>
</evidence>
<comment type="pathway">
    <text evidence="1">Protein modification; protein ubiquitination.</text>
</comment>
<dbReference type="SUPFAM" id="SSF57850">
    <property type="entry name" value="RING/U-box"/>
    <property type="match status" value="1"/>
</dbReference>
<keyword evidence="3 6" id="KW-0863">Zinc-finger</keyword>
<gene>
    <name evidence="9" type="ORF">PCAMFM013_S006g000244</name>
</gene>
<keyword evidence="7" id="KW-0472">Membrane</keyword>
<keyword evidence="2" id="KW-0479">Metal-binding</keyword>
<dbReference type="GO" id="GO:0016567">
    <property type="term" value="P:protein ubiquitination"/>
    <property type="evidence" value="ECO:0007669"/>
    <property type="project" value="UniProtKB-UniPathway"/>
</dbReference>
<protein>
    <submittedName>
        <fullName evidence="9">Zinc finger, C3HC4 RING-type</fullName>
    </submittedName>
</protein>
<evidence type="ECO:0000256" key="5">
    <source>
        <dbReference type="ARBA" id="ARBA00022833"/>
    </source>
</evidence>
<dbReference type="STRING" id="1429867.A0A0G4P5Z1"/>
<keyword evidence="10" id="KW-1185">Reference proteome</keyword>
<evidence type="ECO:0000313" key="10">
    <source>
        <dbReference type="Proteomes" id="UP000053732"/>
    </source>
</evidence>
<dbReference type="PROSITE" id="PS50089">
    <property type="entry name" value="ZF_RING_2"/>
    <property type="match status" value="1"/>
</dbReference>
<evidence type="ECO:0000259" key="8">
    <source>
        <dbReference type="PROSITE" id="PS50089"/>
    </source>
</evidence>
<proteinExistence type="predicted"/>
<evidence type="ECO:0000256" key="1">
    <source>
        <dbReference type="ARBA" id="ARBA00004906"/>
    </source>
</evidence>
<keyword evidence="4" id="KW-0833">Ubl conjugation pathway</keyword>
<reference evidence="9 10" key="1">
    <citation type="journal article" date="2014" name="Nat. Commun.">
        <title>Multiple recent horizontal transfers of a large genomic region in cheese making fungi.</title>
        <authorList>
            <person name="Cheeseman K."/>
            <person name="Ropars J."/>
            <person name="Renault P."/>
            <person name="Dupont J."/>
            <person name="Gouzy J."/>
            <person name="Branca A."/>
            <person name="Abraham A.L."/>
            <person name="Ceppi M."/>
            <person name="Conseiller E."/>
            <person name="Debuchy R."/>
            <person name="Malagnac F."/>
            <person name="Goarin A."/>
            <person name="Silar P."/>
            <person name="Lacoste S."/>
            <person name="Sallet E."/>
            <person name="Bensimon A."/>
            <person name="Giraud T."/>
            <person name="Brygoo Y."/>
        </authorList>
    </citation>
    <scope>NUCLEOTIDE SEQUENCE [LARGE SCALE GENOMIC DNA]</scope>
    <source>
        <strain evidence="10">FM 013</strain>
    </source>
</reference>
<dbReference type="CDD" id="cd16448">
    <property type="entry name" value="RING-H2"/>
    <property type="match status" value="1"/>
</dbReference>
<evidence type="ECO:0000256" key="6">
    <source>
        <dbReference type="PROSITE-ProRule" id="PRU00175"/>
    </source>
</evidence>
<organism evidence="9 10">
    <name type="scientific">Penicillium camemberti (strain FM 013)</name>
    <dbReference type="NCBI Taxonomy" id="1429867"/>
    <lineage>
        <taxon>Eukaryota</taxon>
        <taxon>Fungi</taxon>
        <taxon>Dikarya</taxon>
        <taxon>Ascomycota</taxon>
        <taxon>Pezizomycotina</taxon>
        <taxon>Eurotiomycetes</taxon>
        <taxon>Eurotiomycetidae</taxon>
        <taxon>Eurotiales</taxon>
        <taxon>Aspergillaceae</taxon>
        <taxon>Penicillium</taxon>
    </lineage>
</organism>
<accession>A0A0G4P5Z1</accession>
<dbReference type="SMART" id="SM00184">
    <property type="entry name" value="RING"/>
    <property type="match status" value="1"/>
</dbReference>
<name>A0A0G4P5Z1_PENC3</name>
<dbReference type="GO" id="GO:0051603">
    <property type="term" value="P:proteolysis involved in protein catabolic process"/>
    <property type="evidence" value="ECO:0007669"/>
    <property type="project" value="UniProtKB-ARBA"/>
</dbReference>
<dbReference type="PANTHER" id="PTHR45676">
    <property type="entry name" value="RING-H2 FINGER PROTEIN ATL51-RELATED"/>
    <property type="match status" value="1"/>
</dbReference>
<dbReference type="Gene3D" id="3.30.40.10">
    <property type="entry name" value="Zinc/RING finger domain, C3HC4 (zinc finger)"/>
    <property type="match status" value="1"/>
</dbReference>